<reference evidence="1" key="1">
    <citation type="submission" date="2021-01" db="EMBL/GenBank/DDBJ databases">
        <title>Genomic Encyclopedia of Type Strains, Phase IV (KMG-IV): sequencing the most valuable type-strain genomes for metagenomic binning, comparative biology and taxonomic classification.</title>
        <authorList>
            <person name="Goeker M."/>
        </authorList>
    </citation>
    <scope>NUCLEOTIDE SEQUENCE</scope>
    <source>
        <strain evidence="1">DSM 21943</strain>
    </source>
</reference>
<accession>A0ABS2SQ73</accession>
<keyword evidence="2" id="KW-1185">Reference proteome</keyword>
<organism evidence="1 2">
    <name type="scientific">Shouchella xiaoxiensis</name>
    <dbReference type="NCBI Taxonomy" id="766895"/>
    <lineage>
        <taxon>Bacteria</taxon>
        <taxon>Bacillati</taxon>
        <taxon>Bacillota</taxon>
        <taxon>Bacilli</taxon>
        <taxon>Bacillales</taxon>
        <taxon>Bacillaceae</taxon>
        <taxon>Shouchella</taxon>
    </lineage>
</organism>
<proteinExistence type="predicted"/>
<protein>
    <submittedName>
        <fullName evidence="1">Uncharacterized protein</fullName>
    </submittedName>
</protein>
<dbReference type="RefSeq" id="WP_204464693.1">
    <property type="nucleotide sequence ID" value="NZ_JAFBCV010000002.1"/>
</dbReference>
<evidence type="ECO:0000313" key="2">
    <source>
        <dbReference type="Proteomes" id="UP001179280"/>
    </source>
</evidence>
<sequence length="192" mass="21854">MDQAQGLRELKRKQVRMKALDVYLATNDEAFILEKMVEALEEYGYQAILVATALVKPLFRANAQDRLFSSETVKHINSVNVQLMIYVHLVPELPINRNHKPLFLFVCPDRERLIQQYNLVKRVPTQTIYTIGTGSANRNQLQQALVNLSDASARFLAKETISIGIVPIRADEDWLDSVYESTGLLVREVLLA</sequence>
<dbReference type="EMBL" id="JAFBCV010000002">
    <property type="protein sequence ID" value="MBM7837668.1"/>
    <property type="molecule type" value="Genomic_DNA"/>
</dbReference>
<gene>
    <name evidence="1" type="ORF">JOC54_000899</name>
</gene>
<dbReference type="Proteomes" id="UP001179280">
    <property type="component" value="Unassembled WGS sequence"/>
</dbReference>
<evidence type="ECO:0000313" key="1">
    <source>
        <dbReference type="EMBL" id="MBM7837668.1"/>
    </source>
</evidence>
<comment type="caution">
    <text evidence="1">The sequence shown here is derived from an EMBL/GenBank/DDBJ whole genome shotgun (WGS) entry which is preliminary data.</text>
</comment>
<name>A0ABS2SQ73_9BACI</name>